<dbReference type="PANTHER" id="PTHR35201">
    <property type="entry name" value="TERPENE SYNTHASE"/>
    <property type="match status" value="1"/>
</dbReference>
<dbReference type="EMBL" id="WVUH01000132">
    <property type="protein sequence ID" value="MBO4207590.1"/>
    <property type="molecule type" value="Genomic_DNA"/>
</dbReference>
<keyword evidence="2" id="KW-0460">Magnesium</keyword>
<keyword evidence="2" id="KW-0479">Metal-binding</keyword>
<dbReference type="Pfam" id="PF19086">
    <property type="entry name" value="Terpene_syn_C_2"/>
    <property type="match status" value="1"/>
</dbReference>
<dbReference type="SUPFAM" id="SSF48576">
    <property type="entry name" value="Terpenoid synthases"/>
    <property type="match status" value="1"/>
</dbReference>
<dbReference type="EC" id="4.2.3.-" evidence="2"/>
<evidence type="ECO:0000256" key="1">
    <source>
        <dbReference type="ARBA" id="ARBA00023239"/>
    </source>
</evidence>
<dbReference type="SFLD" id="SFLDG01020">
    <property type="entry name" value="Terpene_Cyclase_Like_2"/>
    <property type="match status" value="1"/>
</dbReference>
<accession>A0ABS3VSS7</accession>
<evidence type="ECO:0000256" key="2">
    <source>
        <dbReference type="RuleBase" id="RU366034"/>
    </source>
</evidence>
<dbReference type="PANTHER" id="PTHR35201:SF4">
    <property type="entry name" value="BETA-PINACENE SYNTHASE-RELATED"/>
    <property type="match status" value="1"/>
</dbReference>
<evidence type="ECO:0000313" key="3">
    <source>
        <dbReference type="EMBL" id="MBO4207590.1"/>
    </source>
</evidence>
<reference evidence="3 4" key="1">
    <citation type="submission" date="2019-12" db="EMBL/GenBank/DDBJ databases">
        <title>Whole genome sequencing of endophytic Actinobacterium Micromonospora sp. MPMI6T.</title>
        <authorList>
            <person name="Evv R."/>
            <person name="Podile A.R."/>
        </authorList>
    </citation>
    <scope>NUCLEOTIDE SEQUENCE [LARGE SCALE GENOMIC DNA]</scope>
    <source>
        <strain evidence="3 4">MPMI6</strain>
    </source>
</reference>
<comment type="caution">
    <text evidence="3">The sequence shown here is derived from an EMBL/GenBank/DDBJ whole genome shotgun (WGS) entry which is preliminary data.</text>
</comment>
<organism evidence="3 4">
    <name type="scientific">Micromonospora echinofusca</name>
    <dbReference type="NCBI Taxonomy" id="47858"/>
    <lineage>
        <taxon>Bacteria</taxon>
        <taxon>Bacillati</taxon>
        <taxon>Actinomycetota</taxon>
        <taxon>Actinomycetes</taxon>
        <taxon>Micromonosporales</taxon>
        <taxon>Micromonosporaceae</taxon>
        <taxon>Micromonospora</taxon>
    </lineage>
</organism>
<keyword evidence="4" id="KW-1185">Reference proteome</keyword>
<dbReference type="Gene3D" id="1.10.600.10">
    <property type="entry name" value="Farnesyl Diphosphate Synthase"/>
    <property type="match status" value="1"/>
</dbReference>
<comment type="cofactor">
    <cofactor evidence="2">
        <name>Mg(2+)</name>
        <dbReference type="ChEBI" id="CHEBI:18420"/>
    </cofactor>
</comment>
<keyword evidence="1 2" id="KW-0456">Lyase</keyword>
<proteinExistence type="inferred from homology"/>
<dbReference type="SFLD" id="SFLDS00005">
    <property type="entry name" value="Isoprenoid_Synthase_Type_I"/>
    <property type="match status" value="1"/>
</dbReference>
<comment type="similarity">
    <text evidence="2">Belongs to the terpene synthase family.</text>
</comment>
<protein>
    <recommendedName>
        <fullName evidence="2">Terpene synthase</fullName>
        <ecNumber evidence="2">4.2.3.-</ecNumber>
    </recommendedName>
</protein>
<evidence type="ECO:0000313" key="4">
    <source>
        <dbReference type="Proteomes" id="UP000823521"/>
    </source>
</evidence>
<dbReference type="Proteomes" id="UP000823521">
    <property type="component" value="Unassembled WGS sequence"/>
</dbReference>
<name>A0ABS3VSS7_MICEH</name>
<sequence length="325" mass="36013">MTGEAAWSLRAACPIPPRISPHTEDVHRWWCGWLDRFGLPLDAAARDRLTAAGFARYAGRLHPTATPADLRTVTALFTWFFLVDDACEATPVRSGVRWLRQLRSGAREILRPGPCNRNSAFDGPLRQLLVAAWREPKRRMPAYWRTRFADAVDDHLAGALTEIGNRTAGREPGVEEYVELRRATSAAYVSYPLVEFTTGRPLPDAVYHHPALRAVGTAGNDLLSWFNDLVSLDRDRAADGGHNLVLAMAREHRVPLHGAVDLVVRRWEARMRQFVDLRAAVPSFGPGLDGAVRAHLDGVADAVRGTIDWSVESARYPTALPVPPP</sequence>
<dbReference type="InterPro" id="IPR034686">
    <property type="entry name" value="Terpene_cyclase-like_2"/>
</dbReference>
<gene>
    <name evidence="3" type="ORF">GSF22_16465</name>
</gene>
<dbReference type="RefSeq" id="WP_208814480.1">
    <property type="nucleotide sequence ID" value="NZ_WVUH01000132.1"/>
</dbReference>
<dbReference type="InterPro" id="IPR008949">
    <property type="entry name" value="Isoprenoid_synthase_dom_sf"/>
</dbReference>